<dbReference type="HOGENOM" id="CLU_3415425_0_0_1"/>
<proteinExistence type="predicted"/>
<dbReference type="EMBL" id="CAEY01002033">
    <property type="status" value="NOT_ANNOTATED_CDS"/>
    <property type="molecule type" value="Genomic_DNA"/>
</dbReference>
<dbReference type="Proteomes" id="UP000015104">
    <property type="component" value="Unassembled WGS sequence"/>
</dbReference>
<keyword evidence="2" id="KW-1185">Reference proteome</keyword>
<sequence>MYCVAWCPHCVIDDGHFQFLRLNAIVN</sequence>
<organism evidence="1 2">
    <name type="scientific">Tetranychus urticae</name>
    <name type="common">Two-spotted spider mite</name>
    <dbReference type="NCBI Taxonomy" id="32264"/>
    <lineage>
        <taxon>Eukaryota</taxon>
        <taxon>Metazoa</taxon>
        <taxon>Ecdysozoa</taxon>
        <taxon>Arthropoda</taxon>
        <taxon>Chelicerata</taxon>
        <taxon>Arachnida</taxon>
        <taxon>Acari</taxon>
        <taxon>Acariformes</taxon>
        <taxon>Trombidiformes</taxon>
        <taxon>Prostigmata</taxon>
        <taxon>Eleutherengona</taxon>
        <taxon>Raphignathae</taxon>
        <taxon>Tetranychoidea</taxon>
        <taxon>Tetranychidae</taxon>
        <taxon>Tetranychus</taxon>
    </lineage>
</organism>
<reference evidence="1" key="2">
    <citation type="submission" date="2015-06" db="UniProtKB">
        <authorList>
            <consortium name="EnsemblMetazoa"/>
        </authorList>
    </citation>
    <scope>IDENTIFICATION</scope>
</reference>
<accession>T1KE13</accession>
<reference evidence="2" key="1">
    <citation type="submission" date="2011-08" db="EMBL/GenBank/DDBJ databases">
        <authorList>
            <person name="Rombauts S."/>
        </authorList>
    </citation>
    <scope>NUCLEOTIDE SEQUENCE</scope>
    <source>
        <strain evidence="2">London</strain>
    </source>
</reference>
<protein>
    <submittedName>
        <fullName evidence="1">Uncharacterized protein</fullName>
    </submittedName>
</protein>
<evidence type="ECO:0000313" key="1">
    <source>
        <dbReference type="EnsemblMetazoa" id="tetur09g04940.1"/>
    </source>
</evidence>
<name>T1KE13_TETUR</name>
<dbReference type="AlphaFoldDB" id="T1KE13"/>
<evidence type="ECO:0000313" key="2">
    <source>
        <dbReference type="Proteomes" id="UP000015104"/>
    </source>
</evidence>
<dbReference type="EnsemblMetazoa" id="tetur09g04940.1">
    <property type="protein sequence ID" value="tetur09g04940.1"/>
    <property type="gene ID" value="tetur09g04940"/>
</dbReference>